<keyword evidence="1" id="KW-0863">Zinc-finger</keyword>
<proteinExistence type="predicted"/>
<dbReference type="PROSITE" id="PS50089">
    <property type="entry name" value="ZF_RING_2"/>
    <property type="match status" value="1"/>
</dbReference>
<evidence type="ECO:0000256" key="1">
    <source>
        <dbReference type="PROSITE-ProRule" id="PRU00175"/>
    </source>
</evidence>
<feature type="compositionally biased region" description="Polar residues" evidence="2">
    <location>
        <begin position="452"/>
        <end position="466"/>
    </location>
</feature>
<dbReference type="GO" id="GO:0008270">
    <property type="term" value="F:zinc ion binding"/>
    <property type="evidence" value="ECO:0007669"/>
    <property type="project" value="UniProtKB-KW"/>
</dbReference>
<dbReference type="OrthoDB" id="1711136at2759"/>
<dbReference type="InterPro" id="IPR013083">
    <property type="entry name" value="Znf_RING/FYVE/PHD"/>
</dbReference>
<dbReference type="Pfam" id="PF13920">
    <property type="entry name" value="zf-C3HC4_3"/>
    <property type="match status" value="1"/>
</dbReference>
<evidence type="ECO:0000313" key="4">
    <source>
        <dbReference type="EMBL" id="OAT07708.1"/>
    </source>
</evidence>
<dbReference type="RefSeq" id="XP_031577915.1">
    <property type="nucleotide sequence ID" value="XM_031721379.1"/>
</dbReference>
<dbReference type="GeneID" id="8505139"/>
<keyword evidence="5" id="KW-1185">Reference proteome</keyword>
<gene>
    <name evidence="4" type="ORF">BDBG_03745</name>
</gene>
<dbReference type="PANTHER" id="PTHR22996">
    <property type="entry name" value="MAHOGUNIN"/>
    <property type="match status" value="1"/>
</dbReference>
<evidence type="ECO:0000256" key="2">
    <source>
        <dbReference type="SAM" id="MobiDB-lite"/>
    </source>
</evidence>
<dbReference type="EMBL" id="GG657453">
    <property type="protein sequence ID" value="OAT07708.1"/>
    <property type="molecule type" value="Genomic_DNA"/>
</dbReference>
<dbReference type="SMART" id="SM00184">
    <property type="entry name" value="RING"/>
    <property type="match status" value="1"/>
</dbReference>
<evidence type="ECO:0000313" key="5">
    <source>
        <dbReference type="Proteomes" id="UP000002038"/>
    </source>
</evidence>
<keyword evidence="1" id="KW-0479">Metal-binding</keyword>
<reference evidence="5" key="1">
    <citation type="journal article" date="2015" name="PLoS Genet.">
        <title>The dynamic genome and transcriptome of the human fungal pathogen Blastomyces and close relative Emmonsia.</title>
        <authorList>
            <person name="Munoz J.F."/>
            <person name="Gauthier G.M."/>
            <person name="Desjardins C.A."/>
            <person name="Gallo J.E."/>
            <person name="Holder J."/>
            <person name="Sullivan T.D."/>
            <person name="Marty A.J."/>
            <person name="Carmen J.C."/>
            <person name="Chen Z."/>
            <person name="Ding L."/>
            <person name="Gujja S."/>
            <person name="Magrini V."/>
            <person name="Misas E."/>
            <person name="Mitreva M."/>
            <person name="Priest M."/>
            <person name="Saif S."/>
            <person name="Whiston E.A."/>
            <person name="Young S."/>
            <person name="Zeng Q."/>
            <person name="Goldman W.E."/>
            <person name="Mardis E.R."/>
            <person name="Taylor J.W."/>
            <person name="McEwen J.G."/>
            <person name="Clay O.K."/>
            <person name="Klein B.S."/>
            <person name="Cuomo C.A."/>
        </authorList>
    </citation>
    <scope>NUCLEOTIDE SEQUENCE [LARGE SCALE GENOMIC DNA]</scope>
    <source>
        <strain evidence="5">SLH14081</strain>
    </source>
</reference>
<dbReference type="GO" id="GO:0016567">
    <property type="term" value="P:protein ubiquitination"/>
    <property type="evidence" value="ECO:0007669"/>
    <property type="project" value="TreeGrafter"/>
</dbReference>
<name>A0A179UKF5_BLAGS</name>
<feature type="region of interest" description="Disordered" evidence="2">
    <location>
        <begin position="112"/>
        <end position="171"/>
    </location>
</feature>
<keyword evidence="1" id="KW-0862">Zinc</keyword>
<dbReference type="GO" id="GO:0061630">
    <property type="term" value="F:ubiquitin protein ligase activity"/>
    <property type="evidence" value="ECO:0007669"/>
    <property type="project" value="UniProtKB-EC"/>
</dbReference>
<feature type="domain" description="RING-type" evidence="3">
    <location>
        <begin position="598"/>
        <end position="647"/>
    </location>
</feature>
<feature type="compositionally biased region" description="Polar residues" evidence="2">
    <location>
        <begin position="117"/>
        <end position="163"/>
    </location>
</feature>
<accession>A0A179UKF5</accession>
<dbReference type="VEuPathDB" id="FungiDB:BDBG_03745"/>
<dbReference type="InterPro" id="IPR045194">
    <property type="entry name" value="MGRN1/RNF157-like"/>
</dbReference>
<sequence>MSNCPPDPLLPKCMHKNASGCQLPCPHFCCLCAGVRFFPPSHPCPPPYPSRDGVSSESQRYPRYCLNCKEYWASQAGCSSSAVPVPVSGACMQPHQPHPHCGLPVDHHRTAPLYNYQPPQNLQLNRDSGVSDHSSNSQSSTAAAVTAPSQRFPTHSSLQQSQNRHPHRDEFHQQTSWIPRHVASNSSTFGQAISNPSISHHRVYMPVNQAGMAGRQAYTSPGAAMPANLQASVASESASYSLFSNQQSQGQTPDQVAPNSFWEPNGNYYVNGPDVQNPSRDMSLSYNYAPAEPSPIYYSTSLPSDPVTRPFATVESRQQGNLEQNNDTQVNSQNQGLYNPISLNHDGPVWGSDLSLFPSARPHLFPRVSNSSTLPNNDNPLNSLSFQYLPDDYHNAQVNSRGSTNIECLNGNGPVPILPHNNTASSHPVGPFPTENQANASNSSSRRHPLQGTFTNPRSPPSVGSANPNTTTTSRRRPRRTNNSGMPQPGSMPRERQPHRHNHHPISIGIPGSAPTARDQSYVNGQLARLLYAGALVRYPNDTDGFLSADERERRRRILESLRGNNREPSPPVKGLDSAEDGRPEPKETEELTINLECKACMSQLIDTVVLPCGHAVLCRWCADQHMPSSRMDKTKPRSAATCPVCRQNVRQKIRIYLS</sequence>
<feature type="region of interest" description="Disordered" evidence="2">
    <location>
        <begin position="417"/>
        <end position="519"/>
    </location>
</feature>
<dbReference type="KEGG" id="bgh:BDBG_03745"/>
<dbReference type="PANTHER" id="PTHR22996:SF0">
    <property type="entry name" value="RE60872P-RELATED"/>
    <property type="match status" value="1"/>
</dbReference>
<dbReference type="SUPFAM" id="SSF57850">
    <property type="entry name" value="RING/U-box"/>
    <property type="match status" value="1"/>
</dbReference>
<feature type="region of interest" description="Disordered" evidence="2">
    <location>
        <begin position="560"/>
        <end position="588"/>
    </location>
</feature>
<dbReference type="STRING" id="559298.A0A179UKF5"/>
<dbReference type="InterPro" id="IPR001841">
    <property type="entry name" value="Znf_RING"/>
</dbReference>
<dbReference type="AlphaFoldDB" id="A0A179UKF5"/>
<protein>
    <recommendedName>
        <fullName evidence="3">RING-type domain-containing protein</fullName>
    </recommendedName>
</protein>
<evidence type="ECO:0000259" key="3">
    <source>
        <dbReference type="PROSITE" id="PS50089"/>
    </source>
</evidence>
<organism evidence="4 5">
    <name type="scientific">Blastomyces gilchristii (strain SLH14081)</name>
    <name type="common">Blastomyces dermatitidis</name>
    <dbReference type="NCBI Taxonomy" id="559298"/>
    <lineage>
        <taxon>Eukaryota</taxon>
        <taxon>Fungi</taxon>
        <taxon>Dikarya</taxon>
        <taxon>Ascomycota</taxon>
        <taxon>Pezizomycotina</taxon>
        <taxon>Eurotiomycetes</taxon>
        <taxon>Eurotiomycetidae</taxon>
        <taxon>Onygenales</taxon>
        <taxon>Ajellomycetaceae</taxon>
        <taxon>Blastomyces</taxon>
    </lineage>
</organism>
<dbReference type="Proteomes" id="UP000002038">
    <property type="component" value="Unassembled WGS sequence"/>
</dbReference>
<dbReference type="Gene3D" id="3.30.40.10">
    <property type="entry name" value="Zinc/RING finger domain, C3HC4 (zinc finger)"/>
    <property type="match status" value="1"/>
</dbReference>